<proteinExistence type="inferred from homology"/>
<reference evidence="3 4" key="2">
    <citation type="journal article" date="2011" name="ISME J.">
        <title>RNA-seq reveals cooperative metabolic interactions between two termite-gut spirochete species in co-culture.</title>
        <authorList>
            <person name="Rosenthal A.Z."/>
            <person name="Matson E.G."/>
            <person name="Eldar A."/>
            <person name="Leadbetter J.R."/>
        </authorList>
    </citation>
    <scope>NUCLEOTIDE SEQUENCE [LARGE SCALE GENOMIC DNA]</scope>
    <source>
        <strain evidence="4">ATCC BAA-887 / DSM 12427 / ZAS-2</strain>
    </source>
</reference>
<reference evidence="4" key="1">
    <citation type="submission" date="2009-12" db="EMBL/GenBank/DDBJ databases">
        <title>Complete sequence of Treponema primitia strain ZAS-2.</title>
        <authorList>
            <person name="Tetu S.G."/>
            <person name="Matson E."/>
            <person name="Ren Q."/>
            <person name="Seshadri R."/>
            <person name="Elbourne L."/>
            <person name="Hassan K.A."/>
            <person name="Durkin A."/>
            <person name="Radune D."/>
            <person name="Mohamoud Y."/>
            <person name="Shay R."/>
            <person name="Jin S."/>
            <person name="Zhang X."/>
            <person name="Lucey K."/>
            <person name="Ballor N.R."/>
            <person name="Ottesen E."/>
            <person name="Rosenthal R."/>
            <person name="Allen A."/>
            <person name="Leadbetter J.R."/>
            <person name="Paulsen I.T."/>
        </authorList>
    </citation>
    <scope>NUCLEOTIDE SEQUENCE [LARGE SCALE GENOMIC DNA]</scope>
    <source>
        <strain evidence="4">ATCC BAA-887 / DSM 12427 / ZAS-2</strain>
    </source>
</reference>
<dbReference type="KEGG" id="tpi:TREPR_1238"/>
<comment type="similarity">
    <text evidence="1 2">Belongs to the phD/YefM antitoxin family.</text>
</comment>
<dbReference type="RefSeq" id="WP_015708838.1">
    <property type="nucleotide sequence ID" value="NC_015578.1"/>
</dbReference>
<dbReference type="InterPro" id="IPR006442">
    <property type="entry name" value="Antitoxin_Phd/YefM"/>
</dbReference>
<name>F5YRJ0_TREPZ</name>
<dbReference type="HOGENOM" id="CLU_166037_0_0_12"/>
<sequence>MTPIIRASSELRKNYNSIAEICRTEKKPVFLTRNGEGDTVLMDMETYSRREEDLSMAERLFEAEMDRLAGIRGYTPEEFKENMKKAIAQGKKGK</sequence>
<gene>
    <name evidence="3" type="ordered locus">TREPR_1238</name>
</gene>
<evidence type="ECO:0000256" key="1">
    <source>
        <dbReference type="ARBA" id="ARBA00009981"/>
    </source>
</evidence>
<accession>F5YRJ0</accession>
<dbReference type="InterPro" id="IPR036165">
    <property type="entry name" value="YefM-like_sf"/>
</dbReference>
<dbReference type="Gene3D" id="3.40.1620.10">
    <property type="entry name" value="YefM-like domain"/>
    <property type="match status" value="1"/>
</dbReference>
<evidence type="ECO:0000256" key="2">
    <source>
        <dbReference type="RuleBase" id="RU362080"/>
    </source>
</evidence>
<dbReference type="STRING" id="545694.TREPR_1238"/>
<dbReference type="EMBL" id="CP001843">
    <property type="protein sequence ID" value="AEF84835.1"/>
    <property type="molecule type" value="Genomic_DNA"/>
</dbReference>
<dbReference type="SUPFAM" id="SSF143120">
    <property type="entry name" value="YefM-like"/>
    <property type="match status" value="1"/>
</dbReference>
<protein>
    <recommendedName>
        <fullName evidence="2">Antitoxin</fullName>
    </recommendedName>
</protein>
<organism evidence="3 4">
    <name type="scientific">Treponema primitia (strain ATCC BAA-887 / DSM 12427 / ZAS-2)</name>
    <dbReference type="NCBI Taxonomy" id="545694"/>
    <lineage>
        <taxon>Bacteria</taxon>
        <taxon>Pseudomonadati</taxon>
        <taxon>Spirochaetota</taxon>
        <taxon>Spirochaetia</taxon>
        <taxon>Spirochaetales</taxon>
        <taxon>Treponemataceae</taxon>
        <taxon>Treponema</taxon>
    </lineage>
</organism>
<dbReference type="eggNOG" id="COG2161">
    <property type="taxonomic scope" value="Bacteria"/>
</dbReference>
<dbReference type="Proteomes" id="UP000009223">
    <property type="component" value="Chromosome"/>
</dbReference>
<dbReference type="Pfam" id="PF02604">
    <property type="entry name" value="PhdYeFM_antitox"/>
    <property type="match status" value="1"/>
</dbReference>
<evidence type="ECO:0000313" key="3">
    <source>
        <dbReference type="EMBL" id="AEF84835.1"/>
    </source>
</evidence>
<keyword evidence="4" id="KW-1185">Reference proteome</keyword>
<dbReference type="AlphaFoldDB" id="F5YRJ0"/>
<evidence type="ECO:0000313" key="4">
    <source>
        <dbReference type="Proteomes" id="UP000009223"/>
    </source>
</evidence>
<comment type="function">
    <text evidence="2">Antitoxin component of a type II toxin-antitoxin (TA) system.</text>
</comment>
<dbReference type="OrthoDB" id="361257at2"/>